<dbReference type="AlphaFoldDB" id="A0A5E4GMW4"/>
<dbReference type="Proteomes" id="UP000327085">
    <property type="component" value="Unassembled WGS sequence"/>
</dbReference>
<dbReference type="Gramene" id="VVA41245">
    <property type="protein sequence ID" value="VVA41245"/>
    <property type="gene ID" value="Prudul26B022823"/>
</dbReference>
<feature type="non-terminal residue" evidence="3">
    <location>
        <position position="1"/>
    </location>
</feature>
<organism evidence="3 4">
    <name type="scientific">Prunus dulcis</name>
    <name type="common">Almond</name>
    <name type="synonym">Amygdalus dulcis</name>
    <dbReference type="NCBI Taxonomy" id="3755"/>
    <lineage>
        <taxon>Eukaryota</taxon>
        <taxon>Viridiplantae</taxon>
        <taxon>Streptophyta</taxon>
        <taxon>Embryophyta</taxon>
        <taxon>Tracheophyta</taxon>
        <taxon>Spermatophyta</taxon>
        <taxon>Magnoliopsida</taxon>
        <taxon>eudicotyledons</taxon>
        <taxon>Gunneridae</taxon>
        <taxon>Pentapetalae</taxon>
        <taxon>rosids</taxon>
        <taxon>fabids</taxon>
        <taxon>Rosales</taxon>
        <taxon>Rosaceae</taxon>
        <taxon>Amygdaloideae</taxon>
        <taxon>Amygdaleae</taxon>
        <taxon>Prunus</taxon>
    </lineage>
</organism>
<protein>
    <submittedName>
        <fullName evidence="3">PREDICTED: Retrovirus-related Pol poly from</fullName>
    </submittedName>
</protein>
<name>A0A5E4GMW4_PRUDU</name>
<gene>
    <name evidence="3" type="ORF">ALMOND_2B022823</name>
</gene>
<dbReference type="InterPro" id="IPR043502">
    <property type="entry name" value="DNA/RNA_pol_sf"/>
</dbReference>
<evidence type="ECO:0000313" key="3">
    <source>
        <dbReference type="EMBL" id="VVA41245.1"/>
    </source>
</evidence>
<dbReference type="EMBL" id="CABIKO010001223">
    <property type="protein sequence ID" value="VVA41245.1"/>
    <property type="molecule type" value="Genomic_DNA"/>
</dbReference>
<dbReference type="InParanoid" id="A0A5E4GMW4"/>
<evidence type="ECO:0000259" key="2">
    <source>
        <dbReference type="Pfam" id="PF07727"/>
    </source>
</evidence>
<feature type="domain" description="Reverse transcriptase Ty1/copia-type" evidence="2">
    <location>
        <begin position="181"/>
        <end position="290"/>
    </location>
</feature>
<feature type="compositionally biased region" description="Polar residues" evidence="1">
    <location>
        <begin position="64"/>
        <end position="75"/>
    </location>
</feature>
<accession>A0A5E4GMW4</accession>
<dbReference type="SUPFAM" id="SSF56672">
    <property type="entry name" value="DNA/RNA polymerases"/>
    <property type="match status" value="1"/>
</dbReference>
<dbReference type="OMA" id="YTETIAW"/>
<proteinExistence type="predicted"/>
<dbReference type="InterPro" id="IPR013103">
    <property type="entry name" value="RVT_2"/>
</dbReference>
<reference evidence="4" key="1">
    <citation type="journal article" date="2020" name="Plant J.">
        <title>Transposons played a major role in the diversification between the closely related almond and peach genomes: results from the almond genome sequence.</title>
        <authorList>
            <person name="Alioto T."/>
            <person name="Alexiou K.G."/>
            <person name="Bardil A."/>
            <person name="Barteri F."/>
            <person name="Castanera R."/>
            <person name="Cruz F."/>
            <person name="Dhingra A."/>
            <person name="Duval H."/>
            <person name="Fernandez I Marti A."/>
            <person name="Frias L."/>
            <person name="Galan B."/>
            <person name="Garcia J.L."/>
            <person name="Howad W."/>
            <person name="Gomez-Garrido J."/>
            <person name="Gut M."/>
            <person name="Julca I."/>
            <person name="Morata J."/>
            <person name="Puigdomenech P."/>
            <person name="Ribeca P."/>
            <person name="Rubio Cabetas M.J."/>
            <person name="Vlasova A."/>
            <person name="Wirthensohn M."/>
            <person name="Garcia-Mas J."/>
            <person name="Gabaldon T."/>
            <person name="Casacuberta J.M."/>
            <person name="Arus P."/>
        </authorList>
    </citation>
    <scope>NUCLEOTIDE SEQUENCE [LARGE SCALE GENOMIC DNA]</scope>
    <source>
        <strain evidence="4">cv. Texas</strain>
    </source>
</reference>
<feature type="region of interest" description="Disordered" evidence="1">
    <location>
        <begin position="60"/>
        <end position="83"/>
    </location>
</feature>
<feature type="non-terminal residue" evidence="3">
    <location>
        <position position="292"/>
    </location>
</feature>
<evidence type="ECO:0000313" key="4">
    <source>
        <dbReference type="Proteomes" id="UP000327085"/>
    </source>
</evidence>
<evidence type="ECO:0000256" key="1">
    <source>
        <dbReference type="SAM" id="MobiDB-lite"/>
    </source>
</evidence>
<sequence length="292" mass="32702">PKTDRIYISRHIIFDETCFPFRSSSFSPDSTKPLEFTPLRPSLSPRSSLHSACTLRLDGLPEAPSSTTQLASPVSNARKVDQVPTESSTLSVTLSSSPAHALDQSPSLDLIVDLPAPPFNSHPMQTRSKSGIIKSRHGFLAPKTTSGPSPFHEPHTYYQAAKVSEWNHAMVDEFQALEKQHTWTLVPYQPFMNIVGCKWVFKLKKNTEGSISRHKARLVAKGFHQEAGLDYDETFSPVVKHSTVRLILALAAQYHWSIKQLDVKNAFLHGELHEEVYMQQPPGFEDSTHPNH</sequence>
<dbReference type="Pfam" id="PF07727">
    <property type="entry name" value="RVT_2"/>
    <property type="match status" value="1"/>
</dbReference>